<gene>
    <name evidence="1" type="ORF">CUN51_01690</name>
</gene>
<name>A0A2M8P2B3_9CHLR</name>
<accession>A0A2M8P2B3</accession>
<organism evidence="1 2">
    <name type="scientific">Candidatus Thermofonsia Clade 1 bacterium</name>
    <dbReference type="NCBI Taxonomy" id="2364210"/>
    <lineage>
        <taxon>Bacteria</taxon>
        <taxon>Bacillati</taxon>
        <taxon>Chloroflexota</taxon>
        <taxon>Candidatus Thermofontia</taxon>
        <taxon>Candidatus Thermofonsia Clade 1</taxon>
    </lineage>
</organism>
<dbReference type="AlphaFoldDB" id="A0A2M8P2B3"/>
<dbReference type="Proteomes" id="UP000228921">
    <property type="component" value="Unassembled WGS sequence"/>
</dbReference>
<sequence length="108" mass="12367">MSSSFYSASTSVAQEFNVEEYRHWSPLSQTYTSADVLQQYLRAGWQLAETVKVETFTLGAGRRVSVYHFVLSKDGRELRLPIVSSPFVLRTVMERGLKIIRLEAEPKH</sequence>
<dbReference type="EMBL" id="PGTK01000002">
    <property type="protein sequence ID" value="PJF31677.1"/>
    <property type="molecule type" value="Genomic_DNA"/>
</dbReference>
<protein>
    <submittedName>
        <fullName evidence="1">Uncharacterized protein</fullName>
    </submittedName>
</protein>
<evidence type="ECO:0000313" key="2">
    <source>
        <dbReference type="Proteomes" id="UP000228921"/>
    </source>
</evidence>
<reference evidence="1 2" key="1">
    <citation type="submission" date="2017-11" db="EMBL/GenBank/DDBJ databases">
        <title>Evolution of Phototrophy in the Chloroflexi Phylum Driven by Horizontal Gene Transfer.</title>
        <authorList>
            <person name="Ward L.M."/>
            <person name="Hemp J."/>
            <person name="Shih P.M."/>
            <person name="Mcglynn S.E."/>
            <person name="Fischer W."/>
        </authorList>
    </citation>
    <scope>NUCLEOTIDE SEQUENCE [LARGE SCALE GENOMIC DNA]</scope>
    <source>
        <strain evidence="1">CP2_2F</strain>
    </source>
</reference>
<comment type="caution">
    <text evidence="1">The sequence shown here is derived from an EMBL/GenBank/DDBJ whole genome shotgun (WGS) entry which is preliminary data.</text>
</comment>
<proteinExistence type="predicted"/>
<evidence type="ECO:0000313" key="1">
    <source>
        <dbReference type="EMBL" id="PJF31677.1"/>
    </source>
</evidence>